<feature type="domain" description="DUF402" evidence="1">
    <location>
        <begin position="34"/>
        <end position="159"/>
    </location>
</feature>
<accession>A0A315ZRT2</accession>
<dbReference type="AlphaFoldDB" id="A0A315ZRT2"/>
<dbReference type="Gene3D" id="2.40.380.10">
    <property type="entry name" value="FomD-like"/>
    <property type="match status" value="1"/>
</dbReference>
<keyword evidence="3" id="KW-1185">Reference proteome</keyword>
<reference evidence="2 3" key="1">
    <citation type="submission" date="2018-03" db="EMBL/GenBank/DDBJ databases">
        <title>Genomic Encyclopedia of Archaeal and Bacterial Type Strains, Phase II (KMG-II): from individual species to whole genera.</title>
        <authorList>
            <person name="Goeker M."/>
        </authorList>
    </citation>
    <scope>NUCLEOTIDE SEQUENCE [LARGE SCALE GENOMIC DNA]</scope>
    <source>
        <strain evidence="2 3">DSM 44889</strain>
    </source>
</reference>
<sequence>MEVIGDEVQLAFTKYDGSPHWHVPTRLLGDDEHGTWLHSPAGTRTWRPGLELIYDRPTVVCLPRHQRRERDGDQHWVATLYDTAPAGAMETYVDITTPAVWSAGRVTTVDVDLDVVQRGGEEPFIDDKDEFDLHRIAYGYPEELVTATRSAAAAVLAAVTWRTPPFDGVTARRWLALADPTWPPVPPPSS</sequence>
<dbReference type="Pfam" id="PF04167">
    <property type="entry name" value="DUF402"/>
    <property type="match status" value="1"/>
</dbReference>
<gene>
    <name evidence="2" type="ORF">BXY45_13619</name>
</gene>
<proteinExistence type="predicted"/>
<name>A0A315ZRT2_9ACTN</name>
<organism evidence="2 3">
    <name type="scientific">Quadrisphaera granulorum</name>
    <dbReference type="NCBI Taxonomy" id="317664"/>
    <lineage>
        <taxon>Bacteria</taxon>
        <taxon>Bacillati</taxon>
        <taxon>Actinomycetota</taxon>
        <taxon>Actinomycetes</taxon>
        <taxon>Kineosporiales</taxon>
        <taxon>Kineosporiaceae</taxon>
        <taxon>Quadrisphaera</taxon>
    </lineage>
</organism>
<evidence type="ECO:0000259" key="1">
    <source>
        <dbReference type="Pfam" id="PF04167"/>
    </source>
</evidence>
<dbReference type="EMBL" id="QGDQ01000036">
    <property type="protein sequence ID" value="PWJ47588.1"/>
    <property type="molecule type" value="Genomic_DNA"/>
</dbReference>
<evidence type="ECO:0000313" key="2">
    <source>
        <dbReference type="EMBL" id="PWJ47588.1"/>
    </source>
</evidence>
<dbReference type="InterPro" id="IPR035930">
    <property type="entry name" value="FomD-like_sf"/>
</dbReference>
<dbReference type="InterPro" id="IPR007295">
    <property type="entry name" value="DUF402"/>
</dbReference>
<dbReference type="Proteomes" id="UP000245469">
    <property type="component" value="Unassembled WGS sequence"/>
</dbReference>
<dbReference type="SUPFAM" id="SSF159234">
    <property type="entry name" value="FomD-like"/>
    <property type="match status" value="1"/>
</dbReference>
<evidence type="ECO:0000313" key="3">
    <source>
        <dbReference type="Proteomes" id="UP000245469"/>
    </source>
</evidence>
<comment type="caution">
    <text evidence="2">The sequence shown here is derived from an EMBL/GenBank/DDBJ whole genome shotgun (WGS) entry which is preliminary data.</text>
</comment>
<protein>
    <recommendedName>
        <fullName evidence="1">DUF402 domain-containing protein</fullName>
    </recommendedName>
</protein>